<dbReference type="GO" id="GO:0004315">
    <property type="term" value="F:3-oxoacyl-[acyl-carrier-protein] synthase activity"/>
    <property type="evidence" value="ECO:0007669"/>
    <property type="project" value="TreeGrafter"/>
</dbReference>
<dbReference type="InterPro" id="IPR020841">
    <property type="entry name" value="PKS_Beta-ketoAc_synthase_dom"/>
</dbReference>
<dbReference type="InterPro" id="IPR016039">
    <property type="entry name" value="Thiolase-like"/>
</dbReference>
<name>A0A6C2YGI1_9BACT</name>
<evidence type="ECO:0000313" key="5">
    <source>
        <dbReference type="EMBL" id="VIP00596.1"/>
    </source>
</evidence>
<sequence>MVALARRTVVTGMGVLSPVGSDPASFWQALLAGQSGIRHLTVIDSSRLPVQIAAELPDFDAKKFLDKKHQRSLRLMARTVQLGVAAAQRMLDDAAYKPGVFDPFRFGIEFGAGMIATELTDLSRAAKSSMNCQPGMVSMTQWGEVGLKEIPPLWMLKYLPNMPACHVSIIHDAQGPNNSITESDVAGLLAAGEAYRILQRNLADFMLVGGCESKMNPLSLVRHTLFQPLSRHNSEPARALRPFDAARDGTVLGEGATVLGFESLDSAQKRGVNIYGEIVGFAGGCDVKREGKTLARVIRRALQDAQITPDQVDHVNAHAQGSVDHDPWEARAIADVFGTSVPVVSYKPMFGHQGAGSGLMELAVSLLALQHGQLPGTLNCDSLDSACPIQVHTGDPRPVSKPYALKLGYTELGQCAALVVRRWE</sequence>
<feature type="domain" description="Ketosynthase family 3 (KS3)" evidence="4">
    <location>
        <begin position="5"/>
        <end position="422"/>
    </location>
</feature>
<evidence type="ECO:0000256" key="3">
    <source>
        <dbReference type="RuleBase" id="RU003694"/>
    </source>
</evidence>
<keyword evidence="2 3" id="KW-0808">Transferase</keyword>
<dbReference type="Pfam" id="PF00109">
    <property type="entry name" value="ketoacyl-synt"/>
    <property type="match status" value="1"/>
</dbReference>
<gene>
    <name evidence="5" type="ORF">GMBLW1_33640</name>
</gene>
<accession>A0A6C2YGI1</accession>
<protein>
    <recommendedName>
        <fullName evidence="4">Ketosynthase family 3 (KS3) domain-containing protein</fullName>
    </recommendedName>
</protein>
<dbReference type="CDD" id="cd00834">
    <property type="entry name" value="KAS_I_II"/>
    <property type="match status" value="1"/>
</dbReference>
<dbReference type="Gene3D" id="3.40.47.10">
    <property type="match status" value="2"/>
</dbReference>
<dbReference type="EMBL" id="LR593887">
    <property type="protein sequence ID" value="VTR96610.1"/>
    <property type="molecule type" value="Genomic_DNA"/>
</dbReference>
<dbReference type="PANTHER" id="PTHR11712">
    <property type="entry name" value="POLYKETIDE SYNTHASE-RELATED"/>
    <property type="match status" value="1"/>
</dbReference>
<dbReference type="SMART" id="SM00825">
    <property type="entry name" value="PKS_KS"/>
    <property type="match status" value="1"/>
</dbReference>
<evidence type="ECO:0000313" key="6">
    <source>
        <dbReference type="Proteomes" id="UP000464378"/>
    </source>
</evidence>
<evidence type="ECO:0000259" key="4">
    <source>
        <dbReference type="PROSITE" id="PS52004"/>
    </source>
</evidence>
<dbReference type="InterPro" id="IPR014030">
    <property type="entry name" value="Ketoacyl_synth_N"/>
</dbReference>
<comment type="similarity">
    <text evidence="1 3">Belongs to the thiolase-like superfamily. Beta-ketoacyl-ACP synthases family.</text>
</comment>
<dbReference type="SUPFAM" id="SSF53901">
    <property type="entry name" value="Thiolase-like"/>
    <property type="match status" value="2"/>
</dbReference>
<dbReference type="PROSITE" id="PS52004">
    <property type="entry name" value="KS3_2"/>
    <property type="match status" value="1"/>
</dbReference>
<dbReference type="InterPro" id="IPR014031">
    <property type="entry name" value="Ketoacyl_synth_C"/>
</dbReference>
<organism evidence="5">
    <name type="scientific">Tuwongella immobilis</name>
    <dbReference type="NCBI Taxonomy" id="692036"/>
    <lineage>
        <taxon>Bacteria</taxon>
        <taxon>Pseudomonadati</taxon>
        <taxon>Planctomycetota</taxon>
        <taxon>Planctomycetia</taxon>
        <taxon>Gemmatales</taxon>
        <taxon>Gemmataceae</taxon>
        <taxon>Tuwongella</taxon>
    </lineage>
</organism>
<dbReference type="PANTHER" id="PTHR11712:SF336">
    <property type="entry name" value="3-OXOACYL-[ACYL-CARRIER-PROTEIN] SYNTHASE, MITOCHONDRIAL"/>
    <property type="match status" value="1"/>
</dbReference>
<dbReference type="Pfam" id="PF02801">
    <property type="entry name" value="Ketoacyl-synt_C"/>
    <property type="match status" value="1"/>
</dbReference>
<dbReference type="InterPro" id="IPR000794">
    <property type="entry name" value="Beta-ketoacyl_synthase"/>
</dbReference>
<dbReference type="GO" id="GO:0005829">
    <property type="term" value="C:cytosol"/>
    <property type="evidence" value="ECO:0007669"/>
    <property type="project" value="TreeGrafter"/>
</dbReference>
<dbReference type="Proteomes" id="UP000464378">
    <property type="component" value="Chromosome"/>
</dbReference>
<evidence type="ECO:0000256" key="1">
    <source>
        <dbReference type="ARBA" id="ARBA00008467"/>
    </source>
</evidence>
<dbReference type="GO" id="GO:0006633">
    <property type="term" value="P:fatty acid biosynthetic process"/>
    <property type="evidence" value="ECO:0007669"/>
    <property type="project" value="TreeGrafter"/>
</dbReference>
<dbReference type="AlphaFoldDB" id="A0A6C2YGI1"/>
<reference evidence="5" key="1">
    <citation type="submission" date="2019-04" db="EMBL/GenBank/DDBJ databases">
        <authorList>
            <consortium name="Science for Life Laboratories"/>
        </authorList>
    </citation>
    <scope>NUCLEOTIDE SEQUENCE</scope>
    <source>
        <strain evidence="5">MBLW1</strain>
    </source>
</reference>
<dbReference type="EMBL" id="LR586016">
    <property type="protein sequence ID" value="VIP00596.1"/>
    <property type="molecule type" value="Genomic_DNA"/>
</dbReference>
<proteinExistence type="inferred from homology"/>
<dbReference type="RefSeq" id="WP_162655802.1">
    <property type="nucleotide sequence ID" value="NZ_LR593887.1"/>
</dbReference>
<dbReference type="KEGG" id="tim:GMBLW1_33640"/>
<evidence type="ECO:0000256" key="2">
    <source>
        <dbReference type="ARBA" id="ARBA00022679"/>
    </source>
</evidence>
<keyword evidence="6" id="KW-1185">Reference proteome</keyword>
<dbReference type="InParanoid" id="A0A6C2YGI1"/>